<gene>
    <name evidence="5" type="ORF">NP064_00500</name>
</gene>
<dbReference type="InterPro" id="IPR046335">
    <property type="entry name" value="LacI/GalR-like_sensor"/>
</dbReference>
<proteinExistence type="predicted"/>
<name>A0ABY5KY71_9CELL</name>
<feature type="domain" description="HTH lacI-type" evidence="4">
    <location>
        <begin position="6"/>
        <end position="60"/>
    </location>
</feature>
<dbReference type="InterPro" id="IPR028082">
    <property type="entry name" value="Peripla_BP_I"/>
</dbReference>
<evidence type="ECO:0000256" key="2">
    <source>
        <dbReference type="ARBA" id="ARBA00023125"/>
    </source>
</evidence>
<dbReference type="CDD" id="cd01392">
    <property type="entry name" value="HTH_LacI"/>
    <property type="match status" value="1"/>
</dbReference>
<dbReference type="Gene3D" id="3.40.50.2300">
    <property type="match status" value="2"/>
</dbReference>
<dbReference type="Gene3D" id="1.10.260.40">
    <property type="entry name" value="lambda repressor-like DNA-binding domains"/>
    <property type="match status" value="1"/>
</dbReference>
<dbReference type="InterPro" id="IPR010982">
    <property type="entry name" value="Lambda_DNA-bd_dom_sf"/>
</dbReference>
<keyword evidence="2" id="KW-0238">DNA-binding</keyword>
<accession>A0ABY5KY71</accession>
<evidence type="ECO:0000259" key="4">
    <source>
        <dbReference type="PROSITE" id="PS50932"/>
    </source>
</evidence>
<dbReference type="RefSeq" id="WP_256813732.1">
    <property type="nucleotide sequence ID" value="NZ_CP101988.1"/>
</dbReference>
<dbReference type="PROSITE" id="PS00356">
    <property type="entry name" value="HTH_LACI_1"/>
    <property type="match status" value="1"/>
</dbReference>
<dbReference type="InterPro" id="IPR000843">
    <property type="entry name" value="HTH_LacI"/>
</dbReference>
<dbReference type="CDD" id="cd06267">
    <property type="entry name" value="PBP1_LacI_sugar_binding-like"/>
    <property type="match status" value="1"/>
</dbReference>
<dbReference type="Pfam" id="PF00356">
    <property type="entry name" value="LacI"/>
    <property type="match status" value="1"/>
</dbReference>
<keyword evidence="6" id="KW-1185">Reference proteome</keyword>
<organism evidence="5 6">
    <name type="scientific">Cellulomonas chengniuliangii</name>
    <dbReference type="NCBI Taxonomy" id="2968084"/>
    <lineage>
        <taxon>Bacteria</taxon>
        <taxon>Bacillati</taxon>
        <taxon>Actinomycetota</taxon>
        <taxon>Actinomycetes</taxon>
        <taxon>Micrococcales</taxon>
        <taxon>Cellulomonadaceae</taxon>
        <taxon>Cellulomonas</taxon>
    </lineage>
</organism>
<keyword evidence="3" id="KW-0804">Transcription</keyword>
<protein>
    <submittedName>
        <fullName evidence="5">LacI family transcriptional regulator</fullName>
    </submittedName>
</protein>
<sequence length="337" mass="36051">MMGRKVTVRDVAAAAGVSTATASRVLTHSTSVNPEMARRVLKASSELGYTANVFARALRTQRTDTVGMVVPSISNAYFIAAVEAVERELADSGRSLILCDARESVETEAQRIELLVQRMVDGLIVVPVTAFDSVPAIEAAARQGPVVLFDRWADAASTDYVGSDNADGLRLCVDHLRARGCRSIVYVGAKPRTSTAYERHKAFRELMGPADGADGADGSTLLGEFSIEWGVDAARQLLGRDELPDAIVCGADIIAVALLGTLREAGVAVPEQVKVVSYDDLLLGQLTVPRLTSVRQPIDAMAAEAVRLLDERAGRPDAPVHKSIFRPTLVVRESTGR</sequence>
<dbReference type="SUPFAM" id="SSF47413">
    <property type="entry name" value="lambda repressor-like DNA-binding domains"/>
    <property type="match status" value="1"/>
</dbReference>
<evidence type="ECO:0000313" key="6">
    <source>
        <dbReference type="Proteomes" id="UP001316189"/>
    </source>
</evidence>
<dbReference type="PROSITE" id="PS50932">
    <property type="entry name" value="HTH_LACI_2"/>
    <property type="match status" value="1"/>
</dbReference>
<dbReference type="EMBL" id="CP101988">
    <property type="protein sequence ID" value="UUI75447.1"/>
    <property type="molecule type" value="Genomic_DNA"/>
</dbReference>
<dbReference type="Pfam" id="PF13377">
    <property type="entry name" value="Peripla_BP_3"/>
    <property type="match status" value="1"/>
</dbReference>
<dbReference type="Proteomes" id="UP001316189">
    <property type="component" value="Chromosome"/>
</dbReference>
<dbReference type="PANTHER" id="PTHR30146">
    <property type="entry name" value="LACI-RELATED TRANSCRIPTIONAL REPRESSOR"/>
    <property type="match status" value="1"/>
</dbReference>
<reference evidence="5 6" key="1">
    <citation type="submission" date="2022-07" db="EMBL/GenBank/DDBJ databases">
        <title>Novel species in genus cellulomonas.</title>
        <authorList>
            <person name="Ye L."/>
        </authorList>
    </citation>
    <scope>NUCLEOTIDE SEQUENCE [LARGE SCALE GENOMIC DNA]</scope>
    <source>
        <strain evidence="6">zg-Y338</strain>
    </source>
</reference>
<keyword evidence="1" id="KW-0805">Transcription regulation</keyword>
<evidence type="ECO:0000313" key="5">
    <source>
        <dbReference type="EMBL" id="UUI75447.1"/>
    </source>
</evidence>
<dbReference type="SMART" id="SM00354">
    <property type="entry name" value="HTH_LACI"/>
    <property type="match status" value="1"/>
</dbReference>
<evidence type="ECO:0000256" key="3">
    <source>
        <dbReference type="ARBA" id="ARBA00023163"/>
    </source>
</evidence>
<dbReference type="PANTHER" id="PTHR30146:SF109">
    <property type="entry name" value="HTH-TYPE TRANSCRIPTIONAL REGULATOR GALS"/>
    <property type="match status" value="1"/>
</dbReference>
<evidence type="ECO:0000256" key="1">
    <source>
        <dbReference type="ARBA" id="ARBA00023015"/>
    </source>
</evidence>
<dbReference type="SUPFAM" id="SSF53822">
    <property type="entry name" value="Periplasmic binding protein-like I"/>
    <property type="match status" value="1"/>
</dbReference>